<dbReference type="InterPro" id="IPR039426">
    <property type="entry name" value="TonB-dep_rcpt-like"/>
</dbReference>
<dbReference type="GO" id="GO:0015891">
    <property type="term" value="P:siderophore transport"/>
    <property type="evidence" value="ECO:0007669"/>
    <property type="project" value="InterPro"/>
</dbReference>
<keyword evidence="9" id="KW-0406">Ion transport</keyword>
<dbReference type="RefSeq" id="WP_188159284.1">
    <property type="nucleotide sequence ID" value="NZ_BMGH01000001.1"/>
</dbReference>
<evidence type="ECO:0000256" key="10">
    <source>
        <dbReference type="ARBA" id="ARBA00023077"/>
    </source>
</evidence>
<dbReference type="InterPro" id="IPR037066">
    <property type="entry name" value="Plug_dom_sf"/>
</dbReference>
<keyword evidence="11 14" id="KW-0472">Membrane</keyword>
<feature type="domain" description="TonB-dependent receptor-like beta-barrel" evidence="17">
    <location>
        <begin position="255"/>
        <end position="686"/>
    </location>
</feature>
<evidence type="ECO:0000256" key="12">
    <source>
        <dbReference type="ARBA" id="ARBA00023170"/>
    </source>
</evidence>
<dbReference type="NCBIfam" id="TIGR01783">
    <property type="entry name" value="TonB-siderophor"/>
    <property type="match status" value="1"/>
</dbReference>
<evidence type="ECO:0000256" key="11">
    <source>
        <dbReference type="ARBA" id="ARBA00023136"/>
    </source>
</evidence>
<keyword evidence="4 14" id="KW-1134">Transmembrane beta strand</keyword>
<dbReference type="InterPro" id="IPR012910">
    <property type="entry name" value="Plug_dom"/>
</dbReference>
<dbReference type="PROSITE" id="PS52016">
    <property type="entry name" value="TONB_DEPENDENT_REC_3"/>
    <property type="match status" value="1"/>
</dbReference>
<reference evidence="19" key="1">
    <citation type="journal article" date="2014" name="Int. J. Syst. Evol. Microbiol.">
        <title>Complete genome sequence of Corynebacterium casei LMG S-19264T (=DSM 44701T), isolated from a smear-ripened cheese.</title>
        <authorList>
            <consortium name="US DOE Joint Genome Institute (JGI-PGF)"/>
            <person name="Walter F."/>
            <person name="Albersmeier A."/>
            <person name="Kalinowski J."/>
            <person name="Ruckert C."/>
        </authorList>
    </citation>
    <scope>NUCLEOTIDE SEQUENCE</scope>
    <source>
        <strain evidence="19">CGMCC 1.12921</strain>
    </source>
</reference>
<feature type="chain" id="PRO_5035150318" evidence="16">
    <location>
        <begin position="27"/>
        <end position="718"/>
    </location>
</feature>
<keyword evidence="10 15" id="KW-0798">TonB box</keyword>
<feature type="signal peptide" evidence="16">
    <location>
        <begin position="1"/>
        <end position="26"/>
    </location>
</feature>
<evidence type="ECO:0000256" key="16">
    <source>
        <dbReference type="SAM" id="SignalP"/>
    </source>
</evidence>
<dbReference type="InterPro" id="IPR000531">
    <property type="entry name" value="Beta-barrel_TonB"/>
</dbReference>
<dbReference type="PANTHER" id="PTHR32552:SF68">
    <property type="entry name" value="FERRICHROME OUTER MEMBRANE TRANSPORTER_PHAGE RECEPTOR"/>
    <property type="match status" value="1"/>
</dbReference>
<keyword evidence="5" id="KW-0410">Iron transport</keyword>
<evidence type="ECO:0000259" key="18">
    <source>
        <dbReference type="Pfam" id="PF07715"/>
    </source>
</evidence>
<dbReference type="SUPFAM" id="SSF56935">
    <property type="entry name" value="Porins"/>
    <property type="match status" value="1"/>
</dbReference>
<evidence type="ECO:0000313" key="20">
    <source>
        <dbReference type="Proteomes" id="UP000613582"/>
    </source>
</evidence>
<comment type="subcellular location">
    <subcellularLocation>
        <location evidence="1 14">Cell outer membrane</location>
        <topology evidence="1 14">Multi-pass membrane protein</topology>
    </subcellularLocation>
</comment>
<dbReference type="Proteomes" id="UP000613582">
    <property type="component" value="Unassembled WGS sequence"/>
</dbReference>
<dbReference type="GO" id="GO:0009279">
    <property type="term" value="C:cell outer membrane"/>
    <property type="evidence" value="ECO:0007669"/>
    <property type="project" value="UniProtKB-SubCell"/>
</dbReference>
<evidence type="ECO:0000256" key="13">
    <source>
        <dbReference type="ARBA" id="ARBA00023237"/>
    </source>
</evidence>
<keyword evidence="20" id="KW-1185">Reference proteome</keyword>
<dbReference type="Gene3D" id="2.170.130.10">
    <property type="entry name" value="TonB-dependent receptor, plug domain"/>
    <property type="match status" value="1"/>
</dbReference>
<protein>
    <submittedName>
        <fullName evidence="19">Ligand-gated channel</fullName>
    </submittedName>
</protein>
<evidence type="ECO:0000256" key="9">
    <source>
        <dbReference type="ARBA" id="ARBA00023065"/>
    </source>
</evidence>
<dbReference type="Pfam" id="PF00593">
    <property type="entry name" value="TonB_dep_Rec_b-barrel"/>
    <property type="match status" value="1"/>
</dbReference>
<reference evidence="19" key="2">
    <citation type="submission" date="2020-09" db="EMBL/GenBank/DDBJ databases">
        <authorList>
            <person name="Sun Q."/>
            <person name="Zhou Y."/>
        </authorList>
    </citation>
    <scope>NUCLEOTIDE SEQUENCE</scope>
    <source>
        <strain evidence="19">CGMCC 1.12921</strain>
    </source>
</reference>
<keyword evidence="3 14" id="KW-0813">Transport</keyword>
<proteinExistence type="inferred from homology"/>
<accession>A0A8J2V1W5</accession>
<evidence type="ECO:0000259" key="17">
    <source>
        <dbReference type="Pfam" id="PF00593"/>
    </source>
</evidence>
<sequence>MRGYLNGSAALAALVMAFSAGGMAFAQEGAQAGGQEDNGDEIVIIGRAQEFYRVGESSLATKTPTAILDTPQSVQVLTNQLIEDQAARETTDLYRSISGVTFFSYSGIVARGFRQDEIRYDGVRGDPFAGFSVPQLFNIERIEVLKGVSGMLYGGGEPGGLINYVTKTPDYEQGGEVEVTLGDRGLWGVSGDITGPVAGRDDIAFRLGGFYEESNDFRNNAGEENAILTAQGAWRPGPSTELVASLEYYDINLPGNRLRGVPVNDDGDFLTDISWNTNEATDFLALESTIGQLTLTHEFADTLSLRLIGRIVDNEEQQQYHESRGPAAPGSTLYLREFRDQLRTSRESSITADLVWQETLAGMAHTILVGGDYFDTEATFRARTARQDNPLGTSPGPVQPLDLIDPVYGNSGFLLLQDELDMIPWRRTETSGERYGLYVQDQVEITEKFHLIGGARFDSFEQTDALSGDSADDEAVSYRAGAVYKPVPPVSLYVSYGEGFSPQGITDPEDGGPFDPEESQQVEAGVKAELFDGRILATAAVYDIVKDNVIVANPDPAAGTGGVPNLVQIGEVTSQGVELDAVGDITDQWTFQVNYAWNDTAITGGAPGSITNAVGDGFANAPEHAFGLWTRYELPMLNSAIAGGADYVGERISLSGQDVKAYTVYDASWITTFDNGWQGQVNVRNLFDEEYAASGFIDRTGHFPGAPRSVVLQISKKF</sequence>
<name>A0A8J2V1W5_9PROT</name>
<dbReference type="GO" id="GO:0038023">
    <property type="term" value="F:signaling receptor activity"/>
    <property type="evidence" value="ECO:0007669"/>
    <property type="project" value="InterPro"/>
</dbReference>
<dbReference type="CDD" id="cd01347">
    <property type="entry name" value="ligand_gated_channel"/>
    <property type="match status" value="1"/>
</dbReference>
<keyword evidence="8" id="KW-0408">Iron</keyword>
<keyword evidence="6 14" id="KW-0812">Transmembrane</keyword>
<keyword evidence="12" id="KW-0675">Receptor</keyword>
<dbReference type="Pfam" id="PF07715">
    <property type="entry name" value="Plug"/>
    <property type="match status" value="1"/>
</dbReference>
<dbReference type="GO" id="GO:0015344">
    <property type="term" value="F:siderophore uptake transmembrane transporter activity"/>
    <property type="evidence" value="ECO:0007669"/>
    <property type="project" value="TreeGrafter"/>
</dbReference>
<evidence type="ECO:0000256" key="8">
    <source>
        <dbReference type="ARBA" id="ARBA00023004"/>
    </source>
</evidence>
<evidence type="ECO:0000256" key="7">
    <source>
        <dbReference type="ARBA" id="ARBA00022729"/>
    </source>
</evidence>
<evidence type="ECO:0000256" key="1">
    <source>
        <dbReference type="ARBA" id="ARBA00004571"/>
    </source>
</evidence>
<evidence type="ECO:0000313" key="19">
    <source>
        <dbReference type="EMBL" id="GGC95381.1"/>
    </source>
</evidence>
<dbReference type="EMBL" id="BMGH01000001">
    <property type="protein sequence ID" value="GGC95381.1"/>
    <property type="molecule type" value="Genomic_DNA"/>
</dbReference>
<keyword evidence="7 16" id="KW-0732">Signal</keyword>
<evidence type="ECO:0000256" key="3">
    <source>
        <dbReference type="ARBA" id="ARBA00022448"/>
    </source>
</evidence>
<evidence type="ECO:0000256" key="15">
    <source>
        <dbReference type="RuleBase" id="RU003357"/>
    </source>
</evidence>
<evidence type="ECO:0000256" key="6">
    <source>
        <dbReference type="ARBA" id="ARBA00022692"/>
    </source>
</evidence>
<dbReference type="InterPro" id="IPR036942">
    <property type="entry name" value="Beta-barrel_TonB_sf"/>
</dbReference>
<comment type="similarity">
    <text evidence="2 14 15">Belongs to the TonB-dependent receptor family.</text>
</comment>
<dbReference type="Gene3D" id="2.40.170.20">
    <property type="entry name" value="TonB-dependent receptor, beta-barrel domain"/>
    <property type="match status" value="1"/>
</dbReference>
<keyword evidence="13 14" id="KW-0998">Cell outer membrane</keyword>
<feature type="domain" description="TonB-dependent receptor plug" evidence="18">
    <location>
        <begin position="68"/>
        <end position="160"/>
    </location>
</feature>
<dbReference type="InterPro" id="IPR010105">
    <property type="entry name" value="TonB_sidphr_rcpt"/>
</dbReference>
<dbReference type="AlphaFoldDB" id="A0A8J2V1W5"/>
<evidence type="ECO:0000256" key="5">
    <source>
        <dbReference type="ARBA" id="ARBA00022496"/>
    </source>
</evidence>
<gene>
    <name evidence="19" type="primary">fhuA</name>
    <name evidence="19" type="ORF">GCM10011342_00240</name>
</gene>
<comment type="caution">
    <text evidence="19">The sequence shown here is derived from an EMBL/GenBank/DDBJ whole genome shotgun (WGS) entry which is preliminary data.</text>
</comment>
<evidence type="ECO:0000256" key="14">
    <source>
        <dbReference type="PROSITE-ProRule" id="PRU01360"/>
    </source>
</evidence>
<evidence type="ECO:0000256" key="4">
    <source>
        <dbReference type="ARBA" id="ARBA00022452"/>
    </source>
</evidence>
<evidence type="ECO:0000256" key="2">
    <source>
        <dbReference type="ARBA" id="ARBA00009810"/>
    </source>
</evidence>
<dbReference type="PANTHER" id="PTHR32552">
    <property type="entry name" value="FERRICHROME IRON RECEPTOR-RELATED"/>
    <property type="match status" value="1"/>
</dbReference>
<organism evidence="19 20">
    <name type="scientific">Aquisalinus flavus</name>
    <dbReference type="NCBI Taxonomy" id="1526572"/>
    <lineage>
        <taxon>Bacteria</taxon>
        <taxon>Pseudomonadati</taxon>
        <taxon>Pseudomonadota</taxon>
        <taxon>Alphaproteobacteria</taxon>
        <taxon>Parvularculales</taxon>
        <taxon>Parvularculaceae</taxon>
        <taxon>Aquisalinus</taxon>
    </lineage>
</organism>